<evidence type="ECO:0000313" key="4">
    <source>
        <dbReference type="WBParaSite" id="PSAMB.scaffold6650size9054.g28898.t1"/>
    </source>
</evidence>
<dbReference type="PANTHER" id="PTHR23282:SF101">
    <property type="entry name" value="MAM DOMAIN-CONTAINING PROTEIN"/>
    <property type="match status" value="1"/>
</dbReference>
<feature type="chain" id="PRO_5037847824" evidence="1">
    <location>
        <begin position="20"/>
        <end position="290"/>
    </location>
</feature>
<keyword evidence="3" id="KW-1185">Reference proteome</keyword>
<reference evidence="4" key="1">
    <citation type="submission" date="2022-11" db="UniProtKB">
        <authorList>
            <consortium name="WormBaseParasite"/>
        </authorList>
    </citation>
    <scope>IDENTIFICATION</scope>
</reference>
<keyword evidence="1" id="KW-0732">Signal</keyword>
<dbReference type="Gene3D" id="2.60.120.200">
    <property type="match status" value="1"/>
</dbReference>
<dbReference type="InterPro" id="IPR000998">
    <property type="entry name" value="MAM_dom"/>
</dbReference>
<dbReference type="CDD" id="cd06263">
    <property type="entry name" value="MAM"/>
    <property type="match status" value="1"/>
</dbReference>
<accession>A0A914X4I9</accession>
<protein>
    <submittedName>
        <fullName evidence="4">MAM domain-containing protein</fullName>
    </submittedName>
</protein>
<dbReference type="Proteomes" id="UP000887566">
    <property type="component" value="Unplaced"/>
</dbReference>
<evidence type="ECO:0000256" key="1">
    <source>
        <dbReference type="SAM" id="SignalP"/>
    </source>
</evidence>
<dbReference type="SUPFAM" id="SSF49899">
    <property type="entry name" value="Concanavalin A-like lectins/glucanases"/>
    <property type="match status" value="1"/>
</dbReference>
<dbReference type="GO" id="GO:0016020">
    <property type="term" value="C:membrane"/>
    <property type="evidence" value="ECO:0007669"/>
    <property type="project" value="InterPro"/>
</dbReference>
<dbReference type="WBParaSite" id="PSAMB.scaffold6650size9054.g28898.t1">
    <property type="protein sequence ID" value="PSAMB.scaffold6650size9054.g28898.t1"/>
    <property type="gene ID" value="PSAMB.scaffold6650size9054.g28898"/>
</dbReference>
<feature type="signal peptide" evidence="1">
    <location>
        <begin position="1"/>
        <end position="19"/>
    </location>
</feature>
<dbReference type="SMART" id="SM00137">
    <property type="entry name" value="MAM"/>
    <property type="match status" value="1"/>
</dbReference>
<name>A0A914X4I9_9BILA</name>
<dbReference type="PROSITE" id="PS50060">
    <property type="entry name" value="MAM_2"/>
    <property type="match status" value="1"/>
</dbReference>
<dbReference type="InterPro" id="IPR013320">
    <property type="entry name" value="ConA-like_dom_sf"/>
</dbReference>
<evidence type="ECO:0000259" key="2">
    <source>
        <dbReference type="PROSITE" id="PS50060"/>
    </source>
</evidence>
<dbReference type="InterPro" id="IPR051560">
    <property type="entry name" value="MAM_domain-containing"/>
</dbReference>
<dbReference type="AlphaFoldDB" id="A0A914X4I9"/>
<dbReference type="Pfam" id="PF00629">
    <property type="entry name" value="MAM"/>
    <property type="match status" value="1"/>
</dbReference>
<feature type="domain" description="MAM" evidence="2">
    <location>
        <begin position="92"/>
        <end position="290"/>
    </location>
</feature>
<proteinExistence type="predicted"/>
<sequence length="290" mass="32923">MSVRLALLLIFILTSSINSSPVSTSRDEELEPRDIADLSELCDTTNLELNSTDLESKNDTFSEDKNTTVTLKSRSKRSTLLNSKWPEGIIPFRFGEHFNWCGWRQQMSNLMPAYYKDSGESVPKWKADADQFDWLRFRNKTPSVETGPTSDASGKGHYIYAESSFPRSAGDIARISTPSFTAKKDHKQLCLSFQYHSYTTADKSDRLSQLNVYLLATSDAGKVRQRKLFKTMDKDMKNEWQTVKVSIDLKKKVVGSALNIVFEVVMGNSYIHDIAIDDYKLSFLSSTEKC</sequence>
<organism evidence="3 4">
    <name type="scientific">Plectus sambesii</name>
    <dbReference type="NCBI Taxonomy" id="2011161"/>
    <lineage>
        <taxon>Eukaryota</taxon>
        <taxon>Metazoa</taxon>
        <taxon>Ecdysozoa</taxon>
        <taxon>Nematoda</taxon>
        <taxon>Chromadorea</taxon>
        <taxon>Plectida</taxon>
        <taxon>Plectina</taxon>
        <taxon>Plectoidea</taxon>
        <taxon>Plectidae</taxon>
        <taxon>Plectus</taxon>
    </lineage>
</organism>
<evidence type="ECO:0000313" key="3">
    <source>
        <dbReference type="Proteomes" id="UP000887566"/>
    </source>
</evidence>
<dbReference type="PANTHER" id="PTHR23282">
    <property type="entry name" value="APICAL ENDOSOMAL GLYCOPROTEIN PRECURSOR"/>
    <property type="match status" value="1"/>
</dbReference>